<accession>A0AAD6YE17</accession>
<feature type="signal peptide" evidence="1">
    <location>
        <begin position="1"/>
        <end position="21"/>
    </location>
</feature>
<reference evidence="3" key="1">
    <citation type="submission" date="2023-03" db="EMBL/GenBank/DDBJ databases">
        <title>Massive genome expansion in bonnet fungi (Mycena s.s.) driven by repeated elements and novel gene families across ecological guilds.</title>
        <authorList>
            <consortium name="Lawrence Berkeley National Laboratory"/>
            <person name="Harder C.B."/>
            <person name="Miyauchi S."/>
            <person name="Viragh M."/>
            <person name="Kuo A."/>
            <person name="Thoen E."/>
            <person name="Andreopoulos B."/>
            <person name="Lu D."/>
            <person name="Skrede I."/>
            <person name="Drula E."/>
            <person name="Henrissat B."/>
            <person name="Morin E."/>
            <person name="Kohler A."/>
            <person name="Barry K."/>
            <person name="LaButti K."/>
            <person name="Morin E."/>
            <person name="Salamov A."/>
            <person name="Lipzen A."/>
            <person name="Mereny Z."/>
            <person name="Hegedus B."/>
            <person name="Baldrian P."/>
            <person name="Stursova M."/>
            <person name="Weitz H."/>
            <person name="Taylor A."/>
            <person name="Grigoriev I.V."/>
            <person name="Nagy L.G."/>
            <person name="Martin F."/>
            <person name="Kauserud H."/>
        </authorList>
    </citation>
    <scope>NUCLEOTIDE SEQUENCE</scope>
    <source>
        <strain evidence="3">9144</strain>
    </source>
</reference>
<proteinExistence type="predicted"/>
<feature type="domain" description="XPG N-terminal" evidence="2">
    <location>
        <begin position="146"/>
        <end position="236"/>
    </location>
</feature>
<evidence type="ECO:0000313" key="3">
    <source>
        <dbReference type="EMBL" id="KAJ7211570.1"/>
    </source>
</evidence>
<dbReference type="AlphaFoldDB" id="A0AAD6YE17"/>
<gene>
    <name evidence="3" type="ORF">GGX14DRAFT_393895</name>
</gene>
<dbReference type="Gene3D" id="3.40.50.1010">
    <property type="entry name" value="5'-nuclease"/>
    <property type="match status" value="1"/>
</dbReference>
<protein>
    <recommendedName>
        <fullName evidence="2">XPG N-terminal domain-containing protein</fullName>
    </recommendedName>
</protein>
<keyword evidence="4" id="KW-1185">Reference proteome</keyword>
<dbReference type="EMBL" id="JARJCW010000025">
    <property type="protein sequence ID" value="KAJ7211570.1"/>
    <property type="molecule type" value="Genomic_DNA"/>
</dbReference>
<evidence type="ECO:0000259" key="2">
    <source>
        <dbReference type="SMART" id="SM00485"/>
    </source>
</evidence>
<dbReference type="Pfam" id="PF00752">
    <property type="entry name" value="XPG_N"/>
    <property type="match status" value="1"/>
</dbReference>
<dbReference type="GO" id="GO:0004518">
    <property type="term" value="F:nuclease activity"/>
    <property type="evidence" value="ECO:0007669"/>
    <property type="project" value="InterPro"/>
</dbReference>
<evidence type="ECO:0000313" key="4">
    <source>
        <dbReference type="Proteomes" id="UP001219525"/>
    </source>
</evidence>
<dbReference type="Proteomes" id="UP001219525">
    <property type="component" value="Unassembled WGS sequence"/>
</dbReference>
<dbReference type="InterPro" id="IPR029060">
    <property type="entry name" value="PIN-like_dom_sf"/>
</dbReference>
<dbReference type="SMART" id="SM00485">
    <property type="entry name" value="XPGN"/>
    <property type="match status" value="1"/>
</dbReference>
<dbReference type="InterPro" id="IPR006085">
    <property type="entry name" value="XPG_DNA_repair_N"/>
</dbReference>
<name>A0AAD6YE17_9AGAR</name>
<organism evidence="3 4">
    <name type="scientific">Mycena pura</name>
    <dbReference type="NCBI Taxonomy" id="153505"/>
    <lineage>
        <taxon>Eukaryota</taxon>
        <taxon>Fungi</taxon>
        <taxon>Dikarya</taxon>
        <taxon>Basidiomycota</taxon>
        <taxon>Agaricomycotina</taxon>
        <taxon>Agaricomycetes</taxon>
        <taxon>Agaricomycetidae</taxon>
        <taxon>Agaricales</taxon>
        <taxon>Marasmiineae</taxon>
        <taxon>Mycenaceae</taxon>
        <taxon>Mycena</taxon>
    </lineage>
</organism>
<feature type="chain" id="PRO_5042202566" description="XPG N-terminal domain-containing protein" evidence="1">
    <location>
        <begin position="22"/>
        <end position="363"/>
    </location>
</feature>
<comment type="caution">
    <text evidence="3">The sequence shown here is derived from an EMBL/GenBank/DDBJ whole genome shotgun (WGS) entry which is preliminary data.</text>
</comment>
<keyword evidence="1" id="KW-0732">Signal</keyword>
<dbReference type="SUPFAM" id="SSF88723">
    <property type="entry name" value="PIN domain-like"/>
    <property type="match status" value="1"/>
</dbReference>
<evidence type="ECO:0000256" key="1">
    <source>
        <dbReference type="SAM" id="SignalP"/>
    </source>
</evidence>
<sequence>MCRIWILTHMMELVKWNAVDCCSQTQLEINKNGQCTTQPGLAGWCKPVPRKAQHHSGWAGGGCRIEDRTGAETGVAGESSQAGRADAYGCRQVITPEPSQKDRSIKSFGEGNFDDAVLCCCRGDDTMPKTLAIEFQDSTPSSNDDMAIPELWEFVLEKGFKNDGGECQPMIMGVDARVWMYQAEHAIRNGNAQPGPNPHLRVLFYKLNGLLELPVRVSFVFDGPARPQFQARHSRAHPRPHRLTAQFLQLIHGFGYHSHMPKQTLNWVVLDRRATLMVPQKEERLIQYHHVYRREIDKLFTTRSVSLTRGGILLITLGDYHEEFPVAVSIATAHAVACGNLSDMLLATEFSEFLSAWKEALCY</sequence>